<proteinExistence type="predicted"/>
<accession>A0A0S3T548</accession>
<sequence length="79" mass="8972">MCGCDRNHTHNSLLADSRGLKSPRLWPNTPVGKNKWLYRESVDSIRGIGNIVVKSRAFSCTWGYDSYPSLFFPLLLSIK</sequence>
<keyword evidence="2" id="KW-1185">Reference proteome</keyword>
<name>A0A0S3T548_PHAAN</name>
<evidence type="ECO:0000313" key="1">
    <source>
        <dbReference type="EMBL" id="BAU00331.1"/>
    </source>
</evidence>
<reference evidence="1 2" key="1">
    <citation type="journal article" date="2015" name="Sci. Rep.">
        <title>The power of single molecule real-time sequencing technology in the de novo assembly of a eukaryotic genome.</title>
        <authorList>
            <person name="Sakai H."/>
            <person name="Naito K."/>
            <person name="Ogiso-Tanaka E."/>
            <person name="Takahashi Y."/>
            <person name="Iseki K."/>
            <person name="Muto C."/>
            <person name="Satou K."/>
            <person name="Teruya K."/>
            <person name="Shiroma A."/>
            <person name="Shimoji M."/>
            <person name="Hirano T."/>
            <person name="Itoh T."/>
            <person name="Kaga A."/>
            <person name="Tomooka N."/>
        </authorList>
    </citation>
    <scope>NUCLEOTIDE SEQUENCE [LARGE SCALE GENOMIC DNA]</scope>
    <source>
        <strain evidence="2">cv. Shumari</strain>
    </source>
</reference>
<protein>
    <submittedName>
        <fullName evidence="1">Uncharacterized protein</fullName>
    </submittedName>
</protein>
<dbReference type="AlphaFoldDB" id="A0A0S3T548"/>
<evidence type="ECO:0000313" key="2">
    <source>
        <dbReference type="Proteomes" id="UP000291084"/>
    </source>
</evidence>
<gene>
    <name evidence="1" type="primary">Vigan.10G191700</name>
    <name evidence="1" type="ORF">VIGAN_10191700</name>
</gene>
<organism evidence="1 2">
    <name type="scientific">Vigna angularis var. angularis</name>
    <dbReference type="NCBI Taxonomy" id="157739"/>
    <lineage>
        <taxon>Eukaryota</taxon>
        <taxon>Viridiplantae</taxon>
        <taxon>Streptophyta</taxon>
        <taxon>Embryophyta</taxon>
        <taxon>Tracheophyta</taxon>
        <taxon>Spermatophyta</taxon>
        <taxon>Magnoliopsida</taxon>
        <taxon>eudicotyledons</taxon>
        <taxon>Gunneridae</taxon>
        <taxon>Pentapetalae</taxon>
        <taxon>rosids</taxon>
        <taxon>fabids</taxon>
        <taxon>Fabales</taxon>
        <taxon>Fabaceae</taxon>
        <taxon>Papilionoideae</taxon>
        <taxon>50 kb inversion clade</taxon>
        <taxon>NPAAA clade</taxon>
        <taxon>indigoferoid/millettioid clade</taxon>
        <taxon>Phaseoleae</taxon>
        <taxon>Vigna</taxon>
    </lineage>
</organism>
<dbReference type="EMBL" id="AP015043">
    <property type="protein sequence ID" value="BAU00331.1"/>
    <property type="molecule type" value="Genomic_DNA"/>
</dbReference>
<dbReference type="Proteomes" id="UP000291084">
    <property type="component" value="Chromosome 10"/>
</dbReference>